<evidence type="ECO:0000313" key="8">
    <source>
        <dbReference type="Proteomes" id="UP000515561"/>
    </source>
</evidence>
<keyword evidence="4" id="KW-0472">Membrane</keyword>
<dbReference type="CDD" id="cd12797">
    <property type="entry name" value="M23_peptidase"/>
    <property type="match status" value="1"/>
</dbReference>
<accession>A0A6S6QUX8</accession>
<dbReference type="Gene3D" id="2.70.70.10">
    <property type="entry name" value="Glucose Permease (Domain IIA)"/>
    <property type="match status" value="1"/>
</dbReference>
<dbReference type="PANTHER" id="PTHR21666:SF270">
    <property type="entry name" value="MUREIN HYDROLASE ACTIVATOR ENVC"/>
    <property type="match status" value="1"/>
</dbReference>
<evidence type="ECO:0000259" key="6">
    <source>
        <dbReference type="Pfam" id="PF24568"/>
    </source>
</evidence>
<evidence type="ECO:0000256" key="3">
    <source>
        <dbReference type="SAM" id="MobiDB-lite"/>
    </source>
</evidence>
<evidence type="ECO:0000259" key="5">
    <source>
        <dbReference type="Pfam" id="PF01551"/>
    </source>
</evidence>
<feature type="coiled-coil region" evidence="2">
    <location>
        <begin position="45"/>
        <end position="139"/>
    </location>
</feature>
<feature type="compositionally biased region" description="Polar residues" evidence="3">
    <location>
        <begin position="303"/>
        <end position="313"/>
    </location>
</feature>
<evidence type="ECO:0000313" key="7">
    <source>
        <dbReference type="EMBL" id="BCJ92879.1"/>
    </source>
</evidence>
<evidence type="ECO:0000256" key="2">
    <source>
        <dbReference type="SAM" id="Coils"/>
    </source>
</evidence>
<keyword evidence="4" id="KW-1133">Transmembrane helix</keyword>
<dbReference type="InterPro" id="IPR057309">
    <property type="entry name" value="PcsB_CC"/>
</dbReference>
<feature type="domain" description="M23ase beta-sheet core" evidence="5">
    <location>
        <begin position="364"/>
        <end position="458"/>
    </location>
</feature>
<dbReference type="EMBL" id="AP023367">
    <property type="protein sequence ID" value="BCJ92879.1"/>
    <property type="molecule type" value="Genomic_DNA"/>
</dbReference>
<dbReference type="InterPro" id="IPR050570">
    <property type="entry name" value="Cell_wall_metabolism_enzyme"/>
</dbReference>
<dbReference type="Pfam" id="PF24568">
    <property type="entry name" value="CC_PcsB"/>
    <property type="match status" value="1"/>
</dbReference>
<dbReference type="AlphaFoldDB" id="A0A6S6QUX8"/>
<dbReference type="InterPro" id="IPR011055">
    <property type="entry name" value="Dup_hybrid_motif"/>
</dbReference>
<feature type="compositionally biased region" description="Polar residues" evidence="3">
    <location>
        <begin position="328"/>
        <end position="337"/>
    </location>
</feature>
<dbReference type="KEGG" id="acel:acsn021_04480"/>
<dbReference type="Gene3D" id="6.10.250.3150">
    <property type="match status" value="1"/>
</dbReference>
<evidence type="ECO:0000256" key="1">
    <source>
        <dbReference type="ARBA" id="ARBA00022729"/>
    </source>
</evidence>
<dbReference type="RefSeq" id="WP_184092700.1">
    <property type="nucleotide sequence ID" value="NZ_AP023367.1"/>
</dbReference>
<feature type="region of interest" description="Disordered" evidence="3">
    <location>
        <begin position="272"/>
        <end position="340"/>
    </location>
</feature>
<keyword evidence="1" id="KW-0732">Signal</keyword>
<feature type="domain" description="Peptidoglycan hydrolase PcsB coiled-coil" evidence="6">
    <location>
        <begin position="131"/>
        <end position="195"/>
    </location>
</feature>
<feature type="transmembrane region" description="Helical" evidence="4">
    <location>
        <begin position="29"/>
        <end position="45"/>
    </location>
</feature>
<protein>
    <submittedName>
        <fullName evidence="7">Uncharacterized protein</fullName>
    </submittedName>
</protein>
<reference evidence="7 8" key="1">
    <citation type="journal article" date="2016" name="Int. J. Syst. Evol. Microbiol.">
        <title>Descriptions of Anaerotaenia torta gen. nov., sp. nov. and Anaerocolumna cellulosilytica gen. nov., sp. nov. isolated from a methanogenic reactor of cattle waste.</title>
        <authorList>
            <person name="Uek A."/>
            <person name="Ohtaki Y."/>
            <person name="Kaku N."/>
            <person name="Ueki K."/>
        </authorList>
    </citation>
    <scope>NUCLEOTIDE SEQUENCE [LARGE SCALE GENOMIC DNA]</scope>
    <source>
        <strain evidence="7 8">SN021</strain>
    </source>
</reference>
<keyword evidence="2" id="KW-0175">Coiled coil</keyword>
<proteinExistence type="predicted"/>
<gene>
    <name evidence="7" type="ORF">acsn021_04480</name>
</gene>
<dbReference type="Pfam" id="PF01551">
    <property type="entry name" value="Peptidase_M23"/>
    <property type="match status" value="1"/>
</dbReference>
<dbReference type="InterPro" id="IPR016047">
    <property type="entry name" value="M23ase_b-sheet_dom"/>
</dbReference>
<organism evidence="7 8">
    <name type="scientific">Anaerocolumna cellulosilytica</name>
    <dbReference type="NCBI Taxonomy" id="433286"/>
    <lineage>
        <taxon>Bacteria</taxon>
        <taxon>Bacillati</taxon>
        <taxon>Bacillota</taxon>
        <taxon>Clostridia</taxon>
        <taxon>Lachnospirales</taxon>
        <taxon>Lachnospiraceae</taxon>
        <taxon>Anaerocolumna</taxon>
    </lineage>
</organism>
<name>A0A6S6QUX8_9FIRM</name>
<evidence type="ECO:0000256" key="4">
    <source>
        <dbReference type="SAM" id="Phobius"/>
    </source>
</evidence>
<dbReference type="Proteomes" id="UP000515561">
    <property type="component" value="Chromosome"/>
</dbReference>
<dbReference type="PANTHER" id="PTHR21666">
    <property type="entry name" value="PEPTIDASE-RELATED"/>
    <property type="match status" value="1"/>
</dbReference>
<sequence>MEKNWKNFLKTWFRTCSTFLKRVGNRQKGILVALAVTMLVGYPYLHSFATEIDQAKEEKSNLEKKKQETELRLAELEKEKGDILNYIEKLDKELENLAEEVYTLNKDIEATNEDLKVAKEELELAKLTEENQYSTMKKRIQYMYENGQTDYFELILKSDNLSEMLNQIEYMSKITQYDNNLLGEYKELKQDVINKEQKLEAKIEELNGLKEELTYEQDTITRLVKDKNAEVVKYEASIDETESLSAEYSSKLAEQEQVIEDLLEAERKRIEEEERKKEEERKRKEEERKRQEEERKKQEQEKNNQGQEQNGGDTSSTEEPSNEEPADNSDNTSTTSFAWPVPASRRITSYFGNRNQPTAGASTYHKGIDIGASTGTEIVAAASGTVVTAAHSSSAGNYIMISHGNSTFTVYMHCSKLLVSVGQQVNQGETIALVGSTGVSTGPHLHFGVSVNGGYVNPLNYVSN</sequence>
<feature type="compositionally biased region" description="Basic and acidic residues" evidence="3">
    <location>
        <begin position="272"/>
        <end position="302"/>
    </location>
</feature>
<dbReference type="SUPFAM" id="SSF51261">
    <property type="entry name" value="Duplicated hybrid motif"/>
    <property type="match status" value="1"/>
</dbReference>
<keyword evidence="8" id="KW-1185">Reference proteome</keyword>
<keyword evidence="4" id="KW-0812">Transmembrane</keyword>
<dbReference type="GO" id="GO:0004222">
    <property type="term" value="F:metalloendopeptidase activity"/>
    <property type="evidence" value="ECO:0007669"/>
    <property type="project" value="TreeGrafter"/>
</dbReference>